<dbReference type="PANTHER" id="PTHR40606:SF1">
    <property type="entry name" value="UPF0339 PROTEIN YEGP"/>
    <property type="match status" value="1"/>
</dbReference>
<accession>A0ABW2Z7P5</accession>
<name>A0ABW2Z7P5_9FLAO</name>
<dbReference type="InterPro" id="IPR051141">
    <property type="entry name" value="UPF0339_domain"/>
</dbReference>
<evidence type="ECO:0000259" key="1">
    <source>
        <dbReference type="Pfam" id="PF07411"/>
    </source>
</evidence>
<gene>
    <name evidence="2" type="ORF">ACFQZW_11480</name>
</gene>
<organism evidence="2 3">
    <name type="scientific">Lutibacter aestuarii</name>
    <dbReference type="NCBI Taxonomy" id="861111"/>
    <lineage>
        <taxon>Bacteria</taxon>
        <taxon>Pseudomonadati</taxon>
        <taxon>Bacteroidota</taxon>
        <taxon>Flavobacteriia</taxon>
        <taxon>Flavobacteriales</taxon>
        <taxon>Flavobacteriaceae</taxon>
        <taxon>Lutibacter</taxon>
    </lineage>
</organism>
<reference evidence="3" key="1">
    <citation type="journal article" date="2019" name="Int. J. Syst. Evol. Microbiol.">
        <title>The Global Catalogue of Microorganisms (GCM) 10K type strain sequencing project: providing services to taxonomists for standard genome sequencing and annotation.</title>
        <authorList>
            <consortium name="The Broad Institute Genomics Platform"/>
            <consortium name="The Broad Institute Genome Sequencing Center for Infectious Disease"/>
            <person name="Wu L."/>
            <person name="Ma J."/>
        </authorList>
    </citation>
    <scope>NUCLEOTIDE SEQUENCE [LARGE SCALE GENOMIC DNA]</scope>
    <source>
        <strain evidence="3">CCUG 60022</strain>
    </source>
</reference>
<dbReference type="Proteomes" id="UP001597032">
    <property type="component" value="Unassembled WGS sequence"/>
</dbReference>
<dbReference type="PANTHER" id="PTHR40606">
    <property type="match status" value="1"/>
</dbReference>
<dbReference type="InterPro" id="IPR010879">
    <property type="entry name" value="DUF1508"/>
</dbReference>
<dbReference type="SUPFAM" id="SSF160113">
    <property type="entry name" value="YegP-like"/>
    <property type="match status" value="2"/>
</dbReference>
<feature type="domain" description="DUF1508" evidence="1">
    <location>
        <begin position="9"/>
        <end position="56"/>
    </location>
</feature>
<proteinExistence type="predicted"/>
<sequence length="108" mass="11853">MAKFEIYTDKGGEYRFRLKANNGQAILASEGYKAKASCTNGIESVRKNSQDDSKYERLESKSGKPYFNLKATNGQVIGTSEMYESVSGMENGIASVKKNAPKADVIEI</sequence>
<dbReference type="InterPro" id="IPR036913">
    <property type="entry name" value="YegP-like_sf"/>
</dbReference>
<evidence type="ECO:0000313" key="3">
    <source>
        <dbReference type="Proteomes" id="UP001597032"/>
    </source>
</evidence>
<evidence type="ECO:0000313" key="2">
    <source>
        <dbReference type="EMBL" id="MFD0762703.1"/>
    </source>
</evidence>
<keyword evidence="3" id="KW-1185">Reference proteome</keyword>
<dbReference type="Pfam" id="PF07411">
    <property type="entry name" value="DUF1508"/>
    <property type="match status" value="2"/>
</dbReference>
<comment type="caution">
    <text evidence="2">The sequence shown here is derived from an EMBL/GenBank/DDBJ whole genome shotgun (WGS) entry which is preliminary data.</text>
</comment>
<dbReference type="Gene3D" id="2.30.29.80">
    <property type="match status" value="1"/>
</dbReference>
<dbReference type="EMBL" id="JBHTIC010000017">
    <property type="protein sequence ID" value="MFD0762703.1"/>
    <property type="molecule type" value="Genomic_DNA"/>
</dbReference>
<dbReference type="RefSeq" id="WP_386783127.1">
    <property type="nucleotide sequence ID" value="NZ_JBHTIC010000017.1"/>
</dbReference>
<protein>
    <submittedName>
        <fullName evidence="2">YegP family protein</fullName>
    </submittedName>
</protein>
<feature type="domain" description="DUF1508" evidence="1">
    <location>
        <begin position="61"/>
        <end position="107"/>
    </location>
</feature>